<accession>A0ABW1V9C9</accession>
<evidence type="ECO:0000256" key="7">
    <source>
        <dbReference type="ARBA" id="ARBA00023136"/>
    </source>
</evidence>
<keyword evidence="13" id="KW-1185">Reference proteome</keyword>
<gene>
    <name evidence="12" type="ORF">ACFP56_17650</name>
</gene>
<name>A0ABW1V9C9_9BACL</name>
<feature type="transmembrane region" description="Helical" evidence="10">
    <location>
        <begin position="780"/>
        <end position="807"/>
    </location>
</feature>
<evidence type="ECO:0000256" key="2">
    <source>
        <dbReference type="ARBA" id="ARBA00006772"/>
    </source>
</evidence>
<comment type="caution">
    <text evidence="12">The sequence shown here is derived from an EMBL/GenBank/DDBJ whole genome shotgun (WGS) entry which is preliminary data.</text>
</comment>
<dbReference type="CDD" id="cd00038">
    <property type="entry name" value="CAP_ED"/>
    <property type="match status" value="1"/>
</dbReference>
<dbReference type="EMBL" id="JBHSTE010000006">
    <property type="protein sequence ID" value="MFC6334456.1"/>
    <property type="molecule type" value="Genomic_DNA"/>
</dbReference>
<keyword evidence="4 10" id="KW-0812">Transmembrane</keyword>
<sequence length="866" mass="96295">MASKPIDEIAMFSGLSNVEKAKILGKLERKTILTDELLFRFGDMGRTAYIVLEGQIALYTENEEGERYALAVLGEGELLGEMALLTGEPRSATAIAASDTHMYVITEENLRDFIEQYPKISSYFISLLSNRLTHTNSKLAEIREAEVMRIRSLAEQLPEQLRDACISAALLPYGDILLLQQHFQIDNMREWIDQQNGLNELLQFDSTNQQHFTFSPFAKEVLSELYIEKHGHGARARRLLHAVEYYLSIDDLVAAAMICRGIDNAGWDCLLEYLQRITNRIDLPLVEALQGCPPERLASYPTVMLDYLHMCLESRNEAGYICLKACLELPQHSFTVDELSTLYIWAADWCSQSGMQQKALEYAALAQQLSDPVATAANRFPLIRPKWKSTKQQQLERQAGLLPGRQKLQAIIAMLLAVISLVYFHIAEPIGSFTEQGMDFIGISIAAVMMWIVRVIPDYIVALLMVMLWVMLGVVEPVVALSGFASTSWLYMLFILALGTAIVKSGLLYRFSLLALKLFPASYRGQFLGIVASGALLNPLIPSSSGKVGLGVPLARTLSEAMGYKDRSNGMAGLSLTAMVFYGFTAPFVLTGSYTNMLALGLTGGSVNWFQWFIYALPAFLLFSAVMIAALAWLFRKQEDRRSISIEVLDDQLKLLGSFSRGEKATVYSTLGAILLIMLEPLLGIDYVWIMLIAFVVLVVYGVLDEQTLKTSIDWPFLLFIGVAFSFGEAAIRTGTVDAISNMLGSHMSVFIDSPVWFILAVVLLSFVITLIVRDDAAVILLIVSLAPFAALASIHPWVLVFVVLLATDPFFFTYQSPTYLTAYYSTEGKSFSHKQGQLVAMAYGLAVLLLAVLCVPYWQWLGLIQ</sequence>
<proteinExistence type="inferred from homology"/>
<feature type="transmembrane region" description="Helical" evidence="10">
    <location>
        <begin position="408"/>
        <end position="426"/>
    </location>
</feature>
<feature type="transmembrane region" description="Helical" evidence="10">
    <location>
        <begin position="462"/>
        <end position="482"/>
    </location>
</feature>
<dbReference type="PANTHER" id="PTHR10283">
    <property type="entry name" value="SOLUTE CARRIER FAMILY 13 MEMBER"/>
    <property type="match status" value="1"/>
</dbReference>
<dbReference type="InterPro" id="IPR001898">
    <property type="entry name" value="SLC13A/DASS"/>
</dbReference>
<feature type="transmembrane region" description="Helical" evidence="10">
    <location>
        <begin position="438"/>
        <end position="456"/>
    </location>
</feature>
<feature type="transmembrane region" description="Helical" evidence="10">
    <location>
        <begin position="523"/>
        <end position="541"/>
    </location>
</feature>
<dbReference type="InterPro" id="IPR014710">
    <property type="entry name" value="RmlC-like_jellyroll"/>
</dbReference>
<evidence type="ECO:0000256" key="8">
    <source>
        <dbReference type="ARBA" id="ARBA00023159"/>
    </source>
</evidence>
<feature type="transmembrane region" description="Helical" evidence="10">
    <location>
        <begin position="665"/>
        <end position="681"/>
    </location>
</feature>
<feature type="transmembrane region" description="Helical" evidence="10">
    <location>
        <begin position="755"/>
        <end position="773"/>
    </location>
</feature>
<dbReference type="InterPro" id="IPR000595">
    <property type="entry name" value="cNMP-bd_dom"/>
</dbReference>
<evidence type="ECO:0000256" key="1">
    <source>
        <dbReference type="ARBA" id="ARBA00004141"/>
    </source>
</evidence>
<evidence type="ECO:0000259" key="11">
    <source>
        <dbReference type="PROSITE" id="PS50042"/>
    </source>
</evidence>
<comment type="subcellular location">
    <subcellularLocation>
        <location evidence="1">Membrane</location>
        <topology evidence="1">Multi-pass membrane protein</topology>
    </subcellularLocation>
</comment>
<feature type="transmembrane region" description="Helical" evidence="10">
    <location>
        <begin position="572"/>
        <end position="592"/>
    </location>
</feature>
<feature type="transmembrane region" description="Helical" evidence="10">
    <location>
        <begin position="839"/>
        <end position="859"/>
    </location>
</feature>
<keyword evidence="7 10" id="KW-0472">Membrane</keyword>
<dbReference type="Pfam" id="PF00027">
    <property type="entry name" value="cNMP_binding"/>
    <property type="match status" value="1"/>
</dbReference>
<evidence type="ECO:0000256" key="6">
    <source>
        <dbReference type="ARBA" id="ARBA00022989"/>
    </source>
</evidence>
<reference evidence="13" key="1">
    <citation type="journal article" date="2019" name="Int. J. Syst. Evol. Microbiol.">
        <title>The Global Catalogue of Microorganisms (GCM) 10K type strain sequencing project: providing services to taxonomists for standard genome sequencing and annotation.</title>
        <authorList>
            <consortium name="The Broad Institute Genomics Platform"/>
            <consortium name="The Broad Institute Genome Sequencing Center for Infectious Disease"/>
            <person name="Wu L."/>
            <person name="Ma J."/>
        </authorList>
    </citation>
    <scope>NUCLEOTIDE SEQUENCE [LARGE SCALE GENOMIC DNA]</scope>
    <source>
        <strain evidence="13">PCU 280</strain>
    </source>
</reference>
<dbReference type="PROSITE" id="PS50042">
    <property type="entry name" value="CNMP_BINDING_3"/>
    <property type="match status" value="1"/>
</dbReference>
<evidence type="ECO:0000256" key="4">
    <source>
        <dbReference type="ARBA" id="ARBA00022692"/>
    </source>
</evidence>
<keyword evidence="5" id="KW-0769">Symport</keyword>
<protein>
    <recommendedName>
        <fullName evidence="3">Sodium-dependent dicarboxylate transporter SdcS</fullName>
    </recommendedName>
    <alternativeName>
        <fullName evidence="9">Na(+)/dicarboxylate symporter</fullName>
    </alternativeName>
</protein>
<feature type="transmembrane region" description="Helical" evidence="10">
    <location>
        <begin position="687"/>
        <end position="704"/>
    </location>
</feature>
<dbReference type="Gene3D" id="2.60.120.10">
    <property type="entry name" value="Jelly Rolls"/>
    <property type="match status" value="1"/>
</dbReference>
<dbReference type="SUPFAM" id="SSF51206">
    <property type="entry name" value="cAMP-binding domain-like"/>
    <property type="match status" value="1"/>
</dbReference>
<dbReference type="Pfam" id="PF00939">
    <property type="entry name" value="Na_sulph_symp"/>
    <property type="match status" value="1"/>
</dbReference>
<dbReference type="PROSITE" id="PS00889">
    <property type="entry name" value="CNMP_BINDING_2"/>
    <property type="match status" value="1"/>
</dbReference>
<dbReference type="PANTHER" id="PTHR10283:SF82">
    <property type="entry name" value="SOLUTE CARRIER FAMILY 13 MEMBER 2"/>
    <property type="match status" value="1"/>
</dbReference>
<evidence type="ECO:0000256" key="10">
    <source>
        <dbReference type="SAM" id="Phobius"/>
    </source>
</evidence>
<comment type="similarity">
    <text evidence="2">Belongs to the SLC13A/DASS transporter (TC 2.A.47) family. NADC subfamily.</text>
</comment>
<dbReference type="InterPro" id="IPR018488">
    <property type="entry name" value="cNMP-bd_CS"/>
</dbReference>
<evidence type="ECO:0000313" key="13">
    <source>
        <dbReference type="Proteomes" id="UP001596233"/>
    </source>
</evidence>
<keyword evidence="8" id="KW-0010">Activator</keyword>
<feature type="transmembrane region" description="Helical" evidence="10">
    <location>
        <begin position="489"/>
        <end position="511"/>
    </location>
</feature>
<evidence type="ECO:0000256" key="9">
    <source>
        <dbReference type="ARBA" id="ARBA00031174"/>
    </source>
</evidence>
<feature type="transmembrane region" description="Helical" evidence="10">
    <location>
        <begin position="612"/>
        <end position="635"/>
    </location>
</feature>
<evidence type="ECO:0000256" key="5">
    <source>
        <dbReference type="ARBA" id="ARBA00022847"/>
    </source>
</evidence>
<feature type="transmembrane region" description="Helical" evidence="10">
    <location>
        <begin position="716"/>
        <end position="735"/>
    </location>
</feature>
<dbReference type="RefSeq" id="WP_379237003.1">
    <property type="nucleotide sequence ID" value="NZ_JBHSTE010000006.1"/>
</dbReference>
<dbReference type="SMART" id="SM00100">
    <property type="entry name" value="cNMP"/>
    <property type="match status" value="1"/>
</dbReference>
<keyword evidence="5" id="KW-0813">Transport</keyword>
<dbReference type="InterPro" id="IPR018490">
    <property type="entry name" value="cNMP-bd_dom_sf"/>
</dbReference>
<evidence type="ECO:0000256" key="3">
    <source>
        <dbReference type="ARBA" id="ARBA00020150"/>
    </source>
</evidence>
<evidence type="ECO:0000313" key="12">
    <source>
        <dbReference type="EMBL" id="MFC6334456.1"/>
    </source>
</evidence>
<keyword evidence="6 10" id="KW-1133">Transmembrane helix</keyword>
<dbReference type="Proteomes" id="UP001596233">
    <property type="component" value="Unassembled WGS sequence"/>
</dbReference>
<feature type="domain" description="Cyclic nucleotide-binding" evidence="11">
    <location>
        <begin position="11"/>
        <end position="114"/>
    </location>
</feature>
<organism evidence="12 13">
    <name type="scientific">Paenibacillus septentrionalis</name>
    <dbReference type="NCBI Taxonomy" id="429342"/>
    <lineage>
        <taxon>Bacteria</taxon>
        <taxon>Bacillati</taxon>
        <taxon>Bacillota</taxon>
        <taxon>Bacilli</taxon>
        <taxon>Bacillales</taxon>
        <taxon>Paenibacillaceae</taxon>
        <taxon>Paenibacillus</taxon>
    </lineage>
</organism>